<keyword evidence="3" id="KW-1185">Reference proteome</keyword>
<dbReference type="AlphaFoldDB" id="A0A5B7EJI9"/>
<dbReference type="EMBL" id="VSRR010003088">
    <property type="protein sequence ID" value="MPC34601.1"/>
    <property type="molecule type" value="Genomic_DNA"/>
</dbReference>
<comment type="caution">
    <text evidence="2">The sequence shown here is derived from an EMBL/GenBank/DDBJ whole genome shotgun (WGS) entry which is preliminary data.</text>
</comment>
<gene>
    <name evidence="2" type="ORF">E2C01_027996</name>
</gene>
<evidence type="ECO:0000313" key="3">
    <source>
        <dbReference type="Proteomes" id="UP000324222"/>
    </source>
</evidence>
<organism evidence="2 3">
    <name type="scientific">Portunus trituberculatus</name>
    <name type="common">Swimming crab</name>
    <name type="synonym">Neptunus trituberculatus</name>
    <dbReference type="NCBI Taxonomy" id="210409"/>
    <lineage>
        <taxon>Eukaryota</taxon>
        <taxon>Metazoa</taxon>
        <taxon>Ecdysozoa</taxon>
        <taxon>Arthropoda</taxon>
        <taxon>Crustacea</taxon>
        <taxon>Multicrustacea</taxon>
        <taxon>Malacostraca</taxon>
        <taxon>Eumalacostraca</taxon>
        <taxon>Eucarida</taxon>
        <taxon>Decapoda</taxon>
        <taxon>Pleocyemata</taxon>
        <taxon>Brachyura</taxon>
        <taxon>Eubrachyura</taxon>
        <taxon>Portunoidea</taxon>
        <taxon>Portunidae</taxon>
        <taxon>Portuninae</taxon>
        <taxon>Portunus</taxon>
    </lineage>
</organism>
<evidence type="ECO:0000313" key="2">
    <source>
        <dbReference type="EMBL" id="MPC34601.1"/>
    </source>
</evidence>
<evidence type="ECO:0000256" key="1">
    <source>
        <dbReference type="SAM" id="MobiDB-lite"/>
    </source>
</evidence>
<sequence>MRVRYGRCTPRILLPFPTHRKRGGGGSCSGGGEYADGPSARPRITASAPGRTAKLPKTTLFTETTGAVSTSRATRGN</sequence>
<proteinExistence type="predicted"/>
<name>A0A5B7EJI9_PORTR</name>
<feature type="region of interest" description="Disordered" evidence="1">
    <location>
        <begin position="16"/>
        <end position="50"/>
    </location>
</feature>
<protein>
    <submittedName>
        <fullName evidence="2">Uncharacterized protein</fullName>
    </submittedName>
</protein>
<feature type="compositionally biased region" description="Gly residues" evidence="1">
    <location>
        <begin position="24"/>
        <end position="34"/>
    </location>
</feature>
<dbReference type="Proteomes" id="UP000324222">
    <property type="component" value="Unassembled WGS sequence"/>
</dbReference>
<reference evidence="2 3" key="1">
    <citation type="submission" date="2019-05" db="EMBL/GenBank/DDBJ databases">
        <title>Another draft genome of Portunus trituberculatus and its Hox gene families provides insights of decapod evolution.</title>
        <authorList>
            <person name="Jeong J.-H."/>
            <person name="Song I."/>
            <person name="Kim S."/>
            <person name="Choi T."/>
            <person name="Kim D."/>
            <person name="Ryu S."/>
            <person name="Kim W."/>
        </authorList>
    </citation>
    <scope>NUCLEOTIDE SEQUENCE [LARGE SCALE GENOMIC DNA]</scope>
    <source>
        <tissue evidence="2">Muscle</tissue>
    </source>
</reference>
<accession>A0A5B7EJI9</accession>